<feature type="compositionally biased region" description="Basic residues" evidence="1">
    <location>
        <begin position="50"/>
        <end position="60"/>
    </location>
</feature>
<proteinExistence type="predicted"/>
<evidence type="ECO:0008006" key="4">
    <source>
        <dbReference type="Google" id="ProtNLM"/>
    </source>
</evidence>
<feature type="compositionally biased region" description="Basic and acidic residues" evidence="1">
    <location>
        <begin position="199"/>
        <end position="210"/>
    </location>
</feature>
<reference evidence="2 3" key="1">
    <citation type="submission" date="2016-10" db="EMBL/GenBank/DDBJ databases">
        <title>Genome sequence of the basidiomycete white-rot fungus Trametes pubescens.</title>
        <authorList>
            <person name="Makela M.R."/>
            <person name="Granchi Z."/>
            <person name="Peng M."/>
            <person name="De Vries R.P."/>
            <person name="Grigoriev I."/>
            <person name="Riley R."/>
            <person name="Hilden K."/>
        </authorList>
    </citation>
    <scope>NUCLEOTIDE SEQUENCE [LARGE SCALE GENOMIC DNA]</scope>
    <source>
        <strain evidence="2 3">FBCC735</strain>
    </source>
</reference>
<feature type="compositionally biased region" description="Basic and acidic residues" evidence="1">
    <location>
        <begin position="110"/>
        <end position="191"/>
    </location>
</feature>
<gene>
    <name evidence="2" type="ORF">TRAPUB_31</name>
</gene>
<feature type="region of interest" description="Disordered" evidence="1">
    <location>
        <begin position="237"/>
        <end position="259"/>
    </location>
</feature>
<comment type="caution">
    <text evidence="2">The sequence shown here is derived from an EMBL/GenBank/DDBJ whole genome shotgun (WGS) entry which is preliminary data.</text>
</comment>
<dbReference type="Proteomes" id="UP000184267">
    <property type="component" value="Unassembled WGS sequence"/>
</dbReference>
<feature type="compositionally biased region" description="Acidic residues" evidence="1">
    <location>
        <begin position="90"/>
        <end position="100"/>
    </location>
</feature>
<dbReference type="OMA" id="HVKSEDP"/>
<sequence length="365" mass="40640">MASQPKNAEIIDLTEPDVIELNSDGELVPNARPPADSGSAPTSAQPEQVKRKRRKRKRKSTGGGELEEGEVGTSSAEVSRPQSRNSPNVDDLELIIEEVGADGGGADAPPSRDDKKKSLKERLVEPAWATRRDDAGERRREKRRNERKRDREREREEDRARDRDRDKDRERRRSRSRERERERDRDRGGERTRKRSRSHDRETRRRDKASESGALLFFEDVSPTEVPSIAKVRENIAGPSNLVPQTGPSNGTGAGEKDADGLLLPAHVSIAENGEDANTGTLKVPTPEGSDDEDYIEYLDYGDDRRAPGMVRYWELDKLAASEAKASKPTKTVCKNCGAEGEHKTFECPVLIVSGPPTAPLALSY</sequence>
<dbReference type="OrthoDB" id="7608935at2759"/>
<evidence type="ECO:0000313" key="2">
    <source>
        <dbReference type="EMBL" id="OJT09088.1"/>
    </source>
</evidence>
<feature type="region of interest" description="Disordered" evidence="1">
    <location>
        <begin position="271"/>
        <end position="294"/>
    </location>
</feature>
<dbReference type="AlphaFoldDB" id="A0A1M2VNE8"/>
<feature type="region of interest" description="Disordered" evidence="1">
    <location>
        <begin position="1"/>
        <end position="225"/>
    </location>
</feature>
<evidence type="ECO:0000256" key="1">
    <source>
        <dbReference type="SAM" id="MobiDB-lite"/>
    </source>
</evidence>
<evidence type="ECO:0000313" key="3">
    <source>
        <dbReference type="Proteomes" id="UP000184267"/>
    </source>
</evidence>
<feature type="compositionally biased region" description="Polar residues" evidence="1">
    <location>
        <begin position="73"/>
        <end position="88"/>
    </location>
</feature>
<organism evidence="2 3">
    <name type="scientific">Trametes pubescens</name>
    <name type="common">White-rot fungus</name>
    <dbReference type="NCBI Taxonomy" id="154538"/>
    <lineage>
        <taxon>Eukaryota</taxon>
        <taxon>Fungi</taxon>
        <taxon>Dikarya</taxon>
        <taxon>Basidiomycota</taxon>
        <taxon>Agaricomycotina</taxon>
        <taxon>Agaricomycetes</taxon>
        <taxon>Polyporales</taxon>
        <taxon>Polyporaceae</taxon>
        <taxon>Trametes</taxon>
    </lineage>
</organism>
<name>A0A1M2VNE8_TRAPU</name>
<keyword evidence="3" id="KW-1185">Reference proteome</keyword>
<accession>A0A1M2VNE8</accession>
<dbReference type="STRING" id="154538.A0A1M2VNE8"/>
<feature type="compositionally biased region" description="Polar residues" evidence="1">
    <location>
        <begin position="242"/>
        <end position="251"/>
    </location>
</feature>
<protein>
    <recommendedName>
        <fullName evidence="4">CCHC-type domain-containing protein</fullName>
    </recommendedName>
</protein>
<dbReference type="EMBL" id="MNAD01000986">
    <property type="protein sequence ID" value="OJT09088.1"/>
    <property type="molecule type" value="Genomic_DNA"/>
</dbReference>